<proteinExistence type="predicted"/>
<dbReference type="EMBL" id="DS469552">
    <property type="protein sequence ID" value="EDO43603.1"/>
    <property type="molecule type" value="Genomic_DNA"/>
</dbReference>
<evidence type="ECO:0000313" key="8">
    <source>
        <dbReference type="Proteomes" id="UP000001593"/>
    </source>
</evidence>
<name>A7RYA6_NEMVE</name>
<dbReference type="GO" id="GO:0005634">
    <property type="term" value="C:nucleus"/>
    <property type="evidence" value="ECO:0000318"/>
    <property type="project" value="GO_Central"/>
</dbReference>
<accession>A7RYA6</accession>
<protein>
    <recommendedName>
        <fullName evidence="2">separase</fullName>
        <ecNumber evidence="2">3.4.22.49</ecNumber>
    </recommendedName>
</protein>
<dbReference type="Proteomes" id="UP000001593">
    <property type="component" value="Unassembled WGS sequence"/>
</dbReference>
<evidence type="ECO:0000256" key="3">
    <source>
        <dbReference type="ARBA" id="ARBA00022801"/>
    </source>
</evidence>
<evidence type="ECO:0000256" key="4">
    <source>
        <dbReference type="ARBA" id="ARBA00022829"/>
    </source>
</evidence>
<dbReference type="InParanoid" id="A7RYA6"/>
<dbReference type="PANTHER" id="PTHR12792">
    <property type="entry name" value="EXTRA SPINDLE POLES 1-RELATED"/>
    <property type="match status" value="1"/>
</dbReference>
<dbReference type="OrthoDB" id="10255632at2759"/>
<dbReference type="Pfam" id="PF03568">
    <property type="entry name" value="Separin_C"/>
    <property type="match status" value="1"/>
</dbReference>
<dbReference type="OMA" id="CNKFLRC"/>
<dbReference type="InterPro" id="IPR030397">
    <property type="entry name" value="SEPARIN_core_dom"/>
</dbReference>
<dbReference type="GO" id="GO:0006508">
    <property type="term" value="P:proteolysis"/>
    <property type="evidence" value="ECO:0007669"/>
    <property type="project" value="InterPro"/>
</dbReference>
<dbReference type="GO" id="GO:0051307">
    <property type="term" value="P:meiotic chromosome separation"/>
    <property type="evidence" value="ECO:0000318"/>
    <property type="project" value="GO_Central"/>
</dbReference>
<evidence type="ECO:0000256" key="2">
    <source>
        <dbReference type="ARBA" id="ARBA00012489"/>
    </source>
</evidence>
<evidence type="ECO:0000256" key="5">
    <source>
        <dbReference type="SAM" id="MobiDB-lite"/>
    </source>
</evidence>
<feature type="region of interest" description="Disordered" evidence="5">
    <location>
        <begin position="1369"/>
        <end position="1488"/>
    </location>
</feature>
<feature type="region of interest" description="Disordered" evidence="5">
    <location>
        <begin position="793"/>
        <end position="819"/>
    </location>
</feature>
<organism evidence="7 8">
    <name type="scientific">Nematostella vectensis</name>
    <name type="common">Starlet sea anemone</name>
    <dbReference type="NCBI Taxonomy" id="45351"/>
    <lineage>
        <taxon>Eukaryota</taxon>
        <taxon>Metazoa</taxon>
        <taxon>Cnidaria</taxon>
        <taxon>Anthozoa</taxon>
        <taxon>Hexacorallia</taxon>
        <taxon>Actiniaria</taxon>
        <taxon>Edwardsiidae</taxon>
        <taxon>Nematostella</taxon>
    </lineage>
</organism>
<dbReference type="GO" id="GO:0072686">
    <property type="term" value="C:mitotic spindle"/>
    <property type="evidence" value="ECO:0000318"/>
    <property type="project" value="GO_Central"/>
</dbReference>
<dbReference type="EC" id="3.4.22.49" evidence="2"/>
<dbReference type="KEGG" id="nve:5515603"/>
<comment type="catalytic activity">
    <reaction evidence="1">
        <text>All bonds known to be hydrolyzed by this endopeptidase have arginine in P1 and an acidic residue in P4. P6 is often occupied by an acidic residue or by a hydroxy-amino-acid residue, the phosphorylation of which enhances cleavage.</text>
        <dbReference type="EC" id="3.4.22.49"/>
    </reaction>
</comment>
<evidence type="ECO:0000313" key="7">
    <source>
        <dbReference type="EMBL" id="EDO43603.1"/>
    </source>
</evidence>
<feature type="compositionally biased region" description="Polar residues" evidence="5">
    <location>
        <begin position="1434"/>
        <end position="1445"/>
    </location>
</feature>
<dbReference type="eggNOG" id="KOG1849">
    <property type="taxonomic scope" value="Eukaryota"/>
</dbReference>
<dbReference type="InterPro" id="IPR005314">
    <property type="entry name" value="Peptidase_C50"/>
</dbReference>
<reference evidence="7 8" key="1">
    <citation type="journal article" date="2007" name="Science">
        <title>Sea anemone genome reveals ancestral eumetazoan gene repertoire and genomic organization.</title>
        <authorList>
            <person name="Putnam N.H."/>
            <person name="Srivastava M."/>
            <person name="Hellsten U."/>
            <person name="Dirks B."/>
            <person name="Chapman J."/>
            <person name="Salamov A."/>
            <person name="Terry A."/>
            <person name="Shapiro H."/>
            <person name="Lindquist E."/>
            <person name="Kapitonov V.V."/>
            <person name="Jurka J."/>
            <person name="Genikhovich G."/>
            <person name="Grigoriev I.V."/>
            <person name="Lucas S.M."/>
            <person name="Steele R.E."/>
            <person name="Finnerty J.R."/>
            <person name="Technau U."/>
            <person name="Martindale M.Q."/>
            <person name="Rokhsar D.S."/>
        </authorList>
    </citation>
    <scope>NUCLEOTIDE SEQUENCE [LARGE SCALE GENOMIC DNA]</scope>
    <source>
        <strain evidence="8">CH2 X CH6</strain>
    </source>
</reference>
<feature type="domain" description="Peptidase C50" evidence="6">
    <location>
        <begin position="1910"/>
        <end position="2005"/>
    </location>
</feature>
<evidence type="ECO:0000259" key="6">
    <source>
        <dbReference type="PROSITE" id="PS51700"/>
    </source>
</evidence>
<evidence type="ECO:0000256" key="1">
    <source>
        <dbReference type="ARBA" id="ARBA00000451"/>
    </source>
</evidence>
<feature type="compositionally biased region" description="Basic and acidic residues" evidence="5">
    <location>
        <begin position="1384"/>
        <end position="1397"/>
    </location>
</feature>
<keyword evidence="3" id="KW-0378">Hydrolase</keyword>
<dbReference type="HOGENOM" id="CLU_232589_0_0_1"/>
<sequence length="2086" mass="231688">MEGERILKDLSRMKFDGLYVDTKNYLGCLRSLVDNDGFVLPKGCNTAEKTVIKYGTFCNKFLRCGLELLKSLKDTSPETEELLGLLRFVVKILENVMKADNGHYLPSIPLLGEILKKFMILGNYLLGKDRLEDAFYYTSTCYKCLELAINKTSIQQDTSISLAKSLASIAWKGGQLAPRSKSKGKETKEHSSYVTLLWRMCALQAEILANEAVHTVVTKAFKVASKFQLECESESLMPKLLDFYQALFKMLSKRQCVVDSLESSESLYSLFELGFHFTRTCQYQGEIEMGQKVLNELQDSVNQALKPKLTNTVNGSTISRFCACVCCVIKASLLVESKVLNRKTLKKSQLSKEFIELNKQLSEAKRLLGLLIESTTKASFPISTIIMALEGFKSSILPKNSGKEKKSSESKFAVDFPAEVFEVVDTLMLGYHNLLELQKQSLVHVMGRKDEVVSSQKHDQLRQQLQRTSDRQLSLYSFVMSLYRHRLEQGDNGPERRELLLKCRERAEKGSGLIHSLLQDNSVTVSENELLWHGSECFSIGYCAYKQDLFMEATCLMSVGCQCLKEWCWSARGNKTYNKQKVLEVATKYQLLSDCLVRTQSFPEALSSSTISVMLLLSAAEYPEECSSEMHQAIFSWVKTKHKFVKHAQLDDADSIRTRTLCQAMADEDMSTDLSIQQLALILQEELSCYSQSSNRYDLTVEQLSVIQQLMGLYREDEDTFKLACFTLEYAKILQTTDCTSDTRPPLEYCQEAVTILEGISEDILPEDPSFAGVQEELGAAFLLQSIAQHGSTMREGPSRRHEPLNTSDADGTGVSDGQEEQQVALNQAYIQSLHAAVDAWTAMVDSCLKQSTCNTVELTCLRNPLETINSVRQASVMYALLNQPLNQAHALHLFALIATALGTPEAMSDAVVAYAQAVHSLCSIQDVYHARQMVRRMEEAAVCKPTPLANIHLMLARSGYLLLVGKFSEGSECLRSVLSSEILSKKTASSYVVLATARVLQAQYMALCPEMLTPPTPSGVSSVHHQPATPLECLSDGCTWVEVAATAIFGQSLLDVDSTAVCKVGSDECLRLTTLHILLHCQLQLGAMLTRLGVVKQAAKFLADGLALAGRFHLPYRVIEFKIFQSELDIQIHKLDRARSVLLGVASQMAPLFHGTTDRLEDLTDVHAVVSHKDTCRCMCCSDPALQAIQIRVLLVLARFFQASAAPKVSVNCLEGAEVLCNNAVARSKRTLDEITNMLRLGVSEPCETDKAPRTKSKGKSKKAKKDDSAECPITTAVTAKAMYGVYFAEVFVLNAEILLSRGKLTKARDVTAAGLDTVEEVRRVFGAVSPYCSQVNGNLLYLKGLTYLLSDSAFAELNNRWDSCAPDTKQHCSPSDVSSNKIDVRVPDADNEKTLTKAQARKGRRGKAVVNEESELTEKVTKKPAKRRGKSAQLSSLENSVQNGDIDIDGQPSKRSSRSRAKASKVDGFQEALPSSRRAKGRAKSINENVDEDKGDHLQVAMEYLTRALDLTQPLPDPRLYSSICRVLALCYGRVSPSDAAHYSNQSLGVTLRQEALNSSRKKLRRLMKEISTNEKSSMNDMDALADEMSHVSLSDDPSVMTACRRLLQIRETMAFSGNEAGNPSDLEFAREWTVCTIDKVSLPGITPSYLMVTRLRNGSAPVVLRLALPDDSEGTESSGNDHCEAASKAVMDLCKLFQGSVDESFADVLRDSAESMNISSTKEWCQRRSNLDDSLKNVLERLERSWLGKWRGVILGRHSMPGVEETLHSCSADLCEALGSRAGKKCDVHLIQILLDAYSSLSRYEISEALSYLTGLQQDSDKLPAYLEVFTNTATEYTSLVNQILQKSSLEAVRRHPVILILGKGVQHLPWENIPILRDHEVTRMPSLQFVLSHAQQMMHQPCSVDPEKTYFVLNPDDNLPNTQKLFQKWFEGEPGWRGVTGTKPSQEQYRSALVDNDLFLYLGHGNGRTFLNGSEVQRLNCRSTAILMGCSSGKLIVEGVCEPRGMVLNYLIAGCPAVVANLWDVTDRDIDRLTATLLKTWLQRDHSLSLAQALCQARKACKLGYLIGASPVVYGIPVYRKR</sequence>
<dbReference type="GO" id="GO:0005737">
    <property type="term" value="C:cytoplasm"/>
    <property type="evidence" value="ECO:0000318"/>
    <property type="project" value="GO_Central"/>
</dbReference>
<dbReference type="STRING" id="45351.A7RYA6"/>
<gene>
    <name evidence="7" type="ORF">NEMVEDRAFT_v1g241520</name>
</gene>
<dbReference type="PANTHER" id="PTHR12792:SF0">
    <property type="entry name" value="SEPARIN"/>
    <property type="match status" value="1"/>
</dbReference>
<keyword evidence="4" id="KW-0159">Chromosome partition</keyword>
<dbReference type="GO" id="GO:0004197">
    <property type="term" value="F:cysteine-type endopeptidase activity"/>
    <property type="evidence" value="ECO:0000318"/>
    <property type="project" value="GO_Central"/>
</dbReference>
<feature type="compositionally biased region" description="Polar residues" evidence="5">
    <location>
        <begin position="1373"/>
        <end position="1383"/>
    </location>
</feature>
<keyword evidence="8" id="KW-1185">Reference proteome</keyword>
<dbReference type="GO" id="GO:0005813">
    <property type="term" value="C:centrosome"/>
    <property type="evidence" value="ECO:0000318"/>
    <property type="project" value="GO_Central"/>
</dbReference>
<dbReference type="PROSITE" id="PS51700">
    <property type="entry name" value="SEPARIN"/>
    <property type="match status" value="1"/>
</dbReference>